<sequence length="103" mass="12224">MTLDDKYCFTSTEYKVMIAKSVDKKSNEEISQDLGIPVQRVINMQRKVRTRRHRRHFLGYTVFETSGRVAYKRIKHWNSYCKTIPEINMYFSLDQVSVTAPEL</sequence>
<dbReference type="RefSeq" id="WP_020448856.1">
    <property type="nucleotide sequence ID" value="NZ_CAYAYJ010000005.1"/>
</dbReference>
<dbReference type="GeneID" id="41323388"/>
<dbReference type="EMBL" id="LVVT01000001">
    <property type="protein sequence ID" value="TQS84596.1"/>
    <property type="molecule type" value="Genomic_DNA"/>
</dbReference>
<dbReference type="AlphaFoldDB" id="A0A8J8PFD6"/>
<gene>
    <name evidence="1" type="ORF">A3207_00705</name>
</gene>
<comment type="caution">
    <text evidence="1">The sequence shown here is derived from an EMBL/GenBank/DDBJ whole genome shotgun (WGS) entry which is preliminary data.</text>
</comment>
<reference evidence="1" key="1">
    <citation type="submission" date="2016-03" db="EMBL/GenBank/DDBJ databases">
        <authorList>
            <person name="Borrel G."/>
            <person name="Mccann A."/>
            <person name="O'Toole P.W."/>
        </authorList>
    </citation>
    <scope>NUCLEOTIDE SEQUENCE</scope>
    <source>
        <strain evidence="1">183</strain>
    </source>
</reference>
<protein>
    <submittedName>
        <fullName evidence="1">Uncharacterized protein</fullName>
    </submittedName>
</protein>
<organism evidence="1 2">
    <name type="scientific">Candidatus Methanomassiliicoccus intestinalis</name>
    <dbReference type="NCBI Taxonomy" id="1406512"/>
    <lineage>
        <taxon>Archaea</taxon>
        <taxon>Methanobacteriati</taxon>
        <taxon>Thermoplasmatota</taxon>
        <taxon>Thermoplasmata</taxon>
        <taxon>Methanomassiliicoccales</taxon>
        <taxon>Methanomassiliicoccaceae</taxon>
        <taxon>Methanomassiliicoccus</taxon>
    </lineage>
</organism>
<proteinExistence type="predicted"/>
<accession>A0A8J8PFD6</accession>
<evidence type="ECO:0000313" key="2">
    <source>
        <dbReference type="Proteomes" id="UP000752814"/>
    </source>
</evidence>
<dbReference type="Proteomes" id="UP000752814">
    <property type="component" value="Unassembled WGS sequence"/>
</dbReference>
<name>A0A8J8PFD6_9ARCH</name>
<evidence type="ECO:0000313" key="1">
    <source>
        <dbReference type="EMBL" id="TQS84596.1"/>
    </source>
</evidence>